<dbReference type="SUPFAM" id="SSF47781">
    <property type="entry name" value="RuvA domain 2-like"/>
    <property type="match status" value="1"/>
</dbReference>
<evidence type="ECO:0000259" key="7">
    <source>
        <dbReference type="PROSITE" id="PS50249"/>
    </source>
</evidence>
<evidence type="ECO:0000256" key="5">
    <source>
        <dbReference type="ARBA" id="ARBA00023049"/>
    </source>
</evidence>
<evidence type="ECO:0000313" key="8">
    <source>
        <dbReference type="EMBL" id="MXP09772.1"/>
    </source>
</evidence>
<dbReference type="GO" id="GO:0046872">
    <property type="term" value="F:metal ion binding"/>
    <property type="evidence" value="ECO:0007669"/>
    <property type="project" value="UniProtKB-KW"/>
</dbReference>
<keyword evidence="9" id="KW-1185">Reference proteome</keyword>
<dbReference type="Pfam" id="PF04002">
    <property type="entry name" value="RadC"/>
    <property type="match status" value="1"/>
</dbReference>
<gene>
    <name evidence="8" type="primary">radC</name>
    <name evidence="8" type="ORF">GRI68_06230</name>
</gene>
<keyword evidence="4" id="KW-0862">Zinc</keyword>
<evidence type="ECO:0000256" key="4">
    <source>
        <dbReference type="ARBA" id="ARBA00022833"/>
    </source>
</evidence>
<evidence type="ECO:0000256" key="3">
    <source>
        <dbReference type="ARBA" id="ARBA00022801"/>
    </source>
</evidence>
<keyword evidence="3" id="KW-0378">Hydrolase</keyword>
<dbReference type="PANTHER" id="PTHR30471:SF3">
    <property type="entry name" value="UPF0758 PROTEIN YEES-RELATED"/>
    <property type="match status" value="1"/>
</dbReference>
<evidence type="ECO:0000256" key="2">
    <source>
        <dbReference type="ARBA" id="ARBA00022723"/>
    </source>
</evidence>
<evidence type="ECO:0000256" key="6">
    <source>
        <dbReference type="RuleBase" id="RU003797"/>
    </source>
</evidence>
<dbReference type="NCBIfam" id="NF000642">
    <property type="entry name" value="PRK00024.1"/>
    <property type="match status" value="1"/>
</dbReference>
<dbReference type="Gene3D" id="3.40.140.10">
    <property type="entry name" value="Cytidine Deaminase, domain 2"/>
    <property type="match status" value="1"/>
</dbReference>
<dbReference type="InterPro" id="IPR025657">
    <property type="entry name" value="RadC_JAB"/>
</dbReference>
<dbReference type="OrthoDB" id="9804482at2"/>
<keyword evidence="1" id="KW-0645">Protease</keyword>
<reference evidence="8 9" key="1">
    <citation type="submission" date="2019-12" db="EMBL/GenBank/DDBJ databases">
        <title>Genomic-based taxomic classification of the family Erythrobacteraceae.</title>
        <authorList>
            <person name="Xu L."/>
        </authorList>
    </citation>
    <scope>NUCLEOTIDE SEQUENCE [LARGE SCALE GENOMIC DNA]</scope>
    <source>
        <strain evidence="8 9">LMG 29519</strain>
    </source>
</reference>
<dbReference type="PROSITE" id="PS01302">
    <property type="entry name" value="UPF0758"/>
    <property type="match status" value="1"/>
</dbReference>
<dbReference type="CDD" id="cd08071">
    <property type="entry name" value="MPN_DUF2466"/>
    <property type="match status" value="1"/>
</dbReference>
<sequence length="232" mass="25028">MGENDATPGSSGRSGHRARLRQKLFEGGAEALADYEVLEYLLATARPRIDTKPIAKSLIARFGSLAAVLNADASALADHPQMGETSAAALKIVALAARRMARAQIAEKPVLGSWQALIDYLHIDMAHLTHERVRVLHLDARNRLILDQHVSDGSVDEAAIHPREVIKRALELGATALILVHNHPSGSPEPSRADIEITRRIAEAGRLLGVTVHDHVIVGREGHASLRAKGLI</sequence>
<keyword evidence="2" id="KW-0479">Metal-binding</keyword>
<comment type="similarity">
    <text evidence="6">Belongs to the UPF0758 family.</text>
</comment>
<evidence type="ECO:0000313" key="9">
    <source>
        <dbReference type="Proteomes" id="UP000429229"/>
    </source>
</evidence>
<dbReference type="PROSITE" id="PS50249">
    <property type="entry name" value="MPN"/>
    <property type="match status" value="1"/>
</dbReference>
<dbReference type="SUPFAM" id="SSF102712">
    <property type="entry name" value="JAB1/MPN domain"/>
    <property type="match status" value="1"/>
</dbReference>
<proteinExistence type="inferred from homology"/>
<dbReference type="PANTHER" id="PTHR30471">
    <property type="entry name" value="DNA REPAIR PROTEIN RADC"/>
    <property type="match status" value="1"/>
</dbReference>
<feature type="domain" description="MPN" evidence="7">
    <location>
        <begin position="110"/>
        <end position="232"/>
    </location>
</feature>
<dbReference type="GO" id="GO:0008237">
    <property type="term" value="F:metallopeptidase activity"/>
    <property type="evidence" value="ECO:0007669"/>
    <property type="project" value="UniProtKB-KW"/>
</dbReference>
<evidence type="ECO:0000256" key="1">
    <source>
        <dbReference type="ARBA" id="ARBA00022670"/>
    </source>
</evidence>
<name>A0A6I4U5P5_9SPHN</name>
<keyword evidence="5" id="KW-0482">Metalloprotease</keyword>
<dbReference type="InterPro" id="IPR001405">
    <property type="entry name" value="UPF0758"/>
</dbReference>
<organism evidence="8 9">
    <name type="scientific">Alteriqipengyuania halimionae</name>
    <dbReference type="NCBI Taxonomy" id="1926630"/>
    <lineage>
        <taxon>Bacteria</taxon>
        <taxon>Pseudomonadati</taxon>
        <taxon>Pseudomonadota</taxon>
        <taxon>Alphaproteobacteria</taxon>
        <taxon>Sphingomonadales</taxon>
        <taxon>Erythrobacteraceae</taxon>
        <taxon>Alteriqipengyuania</taxon>
    </lineage>
</organism>
<dbReference type="InterPro" id="IPR020891">
    <property type="entry name" value="UPF0758_CS"/>
</dbReference>
<accession>A0A6I4U5P5</accession>
<protein>
    <submittedName>
        <fullName evidence="8">DNA repair protein RadC</fullName>
    </submittedName>
</protein>
<dbReference type="GO" id="GO:0006508">
    <property type="term" value="P:proteolysis"/>
    <property type="evidence" value="ECO:0007669"/>
    <property type="project" value="UniProtKB-KW"/>
</dbReference>
<dbReference type="InterPro" id="IPR037518">
    <property type="entry name" value="MPN"/>
</dbReference>
<comment type="caution">
    <text evidence="8">The sequence shown here is derived from an EMBL/GenBank/DDBJ whole genome shotgun (WGS) entry which is preliminary data.</text>
</comment>
<dbReference type="NCBIfam" id="TIGR00608">
    <property type="entry name" value="radc"/>
    <property type="match status" value="1"/>
</dbReference>
<dbReference type="Proteomes" id="UP000429229">
    <property type="component" value="Unassembled WGS sequence"/>
</dbReference>
<dbReference type="RefSeq" id="WP_160616443.1">
    <property type="nucleotide sequence ID" value="NZ_WTYR01000001.1"/>
</dbReference>
<dbReference type="Gene3D" id="1.10.150.20">
    <property type="entry name" value="5' to 3' exonuclease, C-terminal subdomain"/>
    <property type="match status" value="1"/>
</dbReference>
<dbReference type="InterPro" id="IPR010994">
    <property type="entry name" value="RuvA_2-like"/>
</dbReference>
<dbReference type="AlphaFoldDB" id="A0A6I4U5P5"/>
<dbReference type="EMBL" id="WTYR01000001">
    <property type="protein sequence ID" value="MXP09772.1"/>
    <property type="molecule type" value="Genomic_DNA"/>
</dbReference>